<dbReference type="InterPro" id="IPR008628">
    <property type="entry name" value="GPP34-like"/>
</dbReference>
<dbReference type="Pfam" id="PF05719">
    <property type="entry name" value="GPP34"/>
    <property type="match status" value="1"/>
</dbReference>
<name>A0ABW8LFV4_9ACTN</name>
<proteinExistence type="predicted"/>
<dbReference type="Gene3D" id="1.10.3630.10">
    <property type="entry name" value="yeast vps74-n-term truncation variant domain like"/>
    <property type="match status" value="1"/>
</dbReference>
<evidence type="ECO:0000256" key="1">
    <source>
        <dbReference type="ARBA" id="ARBA00004255"/>
    </source>
</evidence>
<accession>A0ABW8LFV4</accession>
<comment type="subcellular location">
    <subcellularLocation>
        <location evidence="1">Golgi apparatus membrane</location>
        <topology evidence="1">Peripheral membrane protein</topology>
        <orientation evidence="1">Cytoplasmic side</orientation>
    </subcellularLocation>
</comment>
<evidence type="ECO:0000256" key="3">
    <source>
        <dbReference type="ARBA" id="ARBA00023121"/>
    </source>
</evidence>
<keyword evidence="2" id="KW-0333">Golgi apparatus</keyword>
<evidence type="ECO:0000313" key="6">
    <source>
        <dbReference type="Proteomes" id="UP001620295"/>
    </source>
</evidence>
<reference evidence="5 6" key="1">
    <citation type="submission" date="2024-11" db="EMBL/GenBank/DDBJ databases">
        <title>The Natural Products Discovery Center: Release of the First 8490 Sequenced Strains for Exploring Actinobacteria Biosynthetic Diversity.</title>
        <authorList>
            <person name="Kalkreuter E."/>
            <person name="Kautsar S.A."/>
            <person name="Yang D."/>
            <person name="Bader C.D."/>
            <person name="Teijaro C.N."/>
            <person name="Fluegel L."/>
            <person name="Davis C.M."/>
            <person name="Simpson J.R."/>
            <person name="Lauterbach L."/>
            <person name="Steele A.D."/>
            <person name="Gui C."/>
            <person name="Meng S."/>
            <person name="Li G."/>
            <person name="Viehrig K."/>
            <person name="Ye F."/>
            <person name="Su P."/>
            <person name="Kiefer A.F."/>
            <person name="Nichols A."/>
            <person name="Cepeda A.J."/>
            <person name="Yan W."/>
            <person name="Fan B."/>
            <person name="Jiang Y."/>
            <person name="Adhikari A."/>
            <person name="Zheng C.-J."/>
            <person name="Schuster L."/>
            <person name="Cowan T.M."/>
            <person name="Smanski M.J."/>
            <person name="Chevrette M.G."/>
            <person name="De Carvalho L.P.S."/>
            <person name="Shen B."/>
        </authorList>
    </citation>
    <scope>NUCLEOTIDE SEQUENCE [LARGE SCALE GENOMIC DNA]</scope>
    <source>
        <strain evidence="5 6">NPDC020863</strain>
    </source>
</reference>
<protein>
    <submittedName>
        <fullName evidence="5">GPP34 family phosphoprotein</fullName>
    </submittedName>
</protein>
<dbReference type="RefSeq" id="WP_358639903.1">
    <property type="nucleotide sequence ID" value="NZ_JBFACG010000007.1"/>
</dbReference>
<dbReference type="EMBL" id="JBJDQH010000002">
    <property type="protein sequence ID" value="MFK4264796.1"/>
    <property type="molecule type" value="Genomic_DNA"/>
</dbReference>
<keyword evidence="6" id="KW-1185">Reference proteome</keyword>
<sequence length="226" mass="24067">MPNGSLSLAAKLYLLAWDPRTGRPADPDHLPYLVRAGALTELAQRGMLADEDGVARPVADARTGDPALDSLLELIFESRPRAWRTWVRHHARLTERAVRDQLVTVGYVRAKGRRALGLLPVKEYELERPDVVAGMREDAVRLLRGGQRVSEVSVGDAALVALAAAGELRTVVTAADARAYKARIADLARRSGQVGPALEKALGQVRSAVAVAVTGVTLSGTLAAAG</sequence>
<keyword evidence="4" id="KW-0472">Membrane</keyword>
<dbReference type="InterPro" id="IPR038261">
    <property type="entry name" value="GPP34-like_sf"/>
</dbReference>
<evidence type="ECO:0000256" key="4">
    <source>
        <dbReference type="ARBA" id="ARBA00023136"/>
    </source>
</evidence>
<organism evidence="5 6">
    <name type="scientific">Streptomyces milbemycinicus</name>
    <dbReference type="NCBI Taxonomy" id="476552"/>
    <lineage>
        <taxon>Bacteria</taxon>
        <taxon>Bacillati</taxon>
        <taxon>Actinomycetota</taxon>
        <taxon>Actinomycetes</taxon>
        <taxon>Kitasatosporales</taxon>
        <taxon>Streptomycetaceae</taxon>
        <taxon>Streptomyces</taxon>
    </lineage>
</organism>
<evidence type="ECO:0000256" key="2">
    <source>
        <dbReference type="ARBA" id="ARBA00023034"/>
    </source>
</evidence>
<dbReference type="Proteomes" id="UP001620295">
    <property type="component" value="Unassembled WGS sequence"/>
</dbReference>
<comment type="caution">
    <text evidence="5">The sequence shown here is derived from an EMBL/GenBank/DDBJ whole genome shotgun (WGS) entry which is preliminary data.</text>
</comment>
<keyword evidence="3" id="KW-0446">Lipid-binding</keyword>
<evidence type="ECO:0000313" key="5">
    <source>
        <dbReference type="EMBL" id="MFK4264796.1"/>
    </source>
</evidence>
<gene>
    <name evidence="5" type="ORF">ACI2L5_07625</name>
</gene>